<organism evidence="2 3">
    <name type="scientific">Promicromonospora sukumoe</name>
    <dbReference type="NCBI Taxonomy" id="88382"/>
    <lineage>
        <taxon>Bacteria</taxon>
        <taxon>Bacillati</taxon>
        <taxon>Actinomycetota</taxon>
        <taxon>Actinomycetes</taxon>
        <taxon>Micrococcales</taxon>
        <taxon>Promicromonosporaceae</taxon>
        <taxon>Promicromonospora</taxon>
    </lineage>
</organism>
<proteinExistence type="predicted"/>
<feature type="compositionally biased region" description="Pro residues" evidence="1">
    <location>
        <begin position="298"/>
        <end position="311"/>
    </location>
</feature>
<dbReference type="Proteomes" id="UP000540568">
    <property type="component" value="Unassembled WGS sequence"/>
</dbReference>
<evidence type="ECO:0000256" key="1">
    <source>
        <dbReference type="SAM" id="MobiDB-lite"/>
    </source>
</evidence>
<protein>
    <submittedName>
        <fullName evidence="2">Uncharacterized protein</fullName>
    </submittedName>
</protein>
<dbReference type="AlphaFoldDB" id="A0A7W3PDJ0"/>
<name>A0A7W3PDJ0_9MICO</name>
<dbReference type="RefSeq" id="WP_182615143.1">
    <property type="nucleotide sequence ID" value="NZ_BAAATF010000007.1"/>
</dbReference>
<feature type="region of interest" description="Disordered" evidence="1">
    <location>
        <begin position="290"/>
        <end position="326"/>
    </location>
</feature>
<accession>A0A7W3PDJ0</accession>
<keyword evidence="3" id="KW-1185">Reference proteome</keyword>
<gene>
    <name evidence="2" type="ORF">FHX71_001539</name>
</gene>
<sequence length="326" mass="35545">MNHAVTQEALQHADIAALTAQEHADASDAHALISHSVWRLLHSLGAPTGGRAMAFGHDPQILLSGDPARSELRDSDGFPLYSRWQATVPAPGAHRNIVGNAVPISRYPLNLETAPVFEVAVASMQYNDIRLRSREARVTRHRGFHIQAAEALTALAPGGHAVLLANHSILDFPDPQPWGELARIADFLGAVRLPSYALRAARACDAPVDVLILRRRETPFPDPKLQFPGVQWSPEDGLHESTYFTDHPDRVLGTRDVGTDYWGMKQLAVHDPDRTWPGRLNAALDDIAHHHGAHSDRPPGPPPASARPFPWPSATRPPGESPGPQL</sequence>
<dbReference type="EMBL" id="JACGWV010000001">
    <property type="protein sequence ID" value="MBA8807597.1"/>
    <property type="molecule type" value="Genomic_DNA"/>
</dbReference>
<comment type="caution">
    <text evidence="2">The sequence shown here is derived from an EMBL/GenBank/DDBJ whole genome shotgun (WGS) entry which is preliminary data.</text>
</comment>
<evidence type="ECO:0000313" key="2">
    <source>
        <dbReference type="EMBL" id="MBA8807597.1"/>
    </source>
</evidence>
<reference evidence="2 3" key="1">
    <citation type="submission" date="2020-07" db="EMBL/GenBank/DDBJ databases">
        <title>Sequencing the genomes of 1000 actinobacteria strains.</title>
        <authorList>
            <person name="Klenk H.-P."/>
        </authorList>
    </citation>
    <scope>NUCLEOTIDE SEQUENCE [LARGE SCALE GENOMIC DNA]</scope>
    <source>
        <strain evidence="2 3">DSM 44121</strain>
    </source>
</reference>
<evidence type="ECO:0000313" key="3">
    <source>
        <dbReference type="Proteomes" id="UP000540568"/>
    </source>
</evidence>